<feature type="compositionally biased region" description="Basic residues" evidence="1">
    <location>
        <begin position="1"/>
        <end position="13"/>
    </location>
</feature>
<dbReference type="GeneID" id="19309982"/>
<organism evidence="2 3">
    <name type="scientific">Gloeophyllum trabeum (strain ATCC 11539 / FP-39264 / Madison 617)</name>
    <name type="common">Brown rot fungus</name>
    <dbReference type="NCBI Taxonomy" id="670483"/>
    <lineage>
        <taxon>Eukaryota</taxon>
        <taxon>Fungi</taxon>
        <taxon>Dikarya</taxon>
        <taxon>Basidiomycota</taxon>
        <taxon>Agaricomycotina</taxon>
        <taxon>Agaricomycetes</taxon>
        <taxon>Gloeophyllales</taxon>
        <taxon>Gloeophyllaceae</taxon>
        <taxon>Gloeophyllum</taxon>
    </lineage>
</organism>
<reference evidence="2 3" key="1">
    <citation type="journal article" date="2012" name="Science">
        <title>The Paleozoic origin of enzymatic lignin decomposition reconstructed from 31 fungal genomes.</title>
        <authorList>
            <person name="Floudas D."/>
            <person name="Binder M."/>
            <person name="Riley R."/>
            <person name="Barry K."/>
            <person name="Blanchette R.A."/>
            <person name="Henrissat B."/>
            <person name="Martinez A.T."/>
            <person name="Otillar R."/>
            <person name="Spatafora J.W."/>
            <person name="Yadav J.S."/>
            <person name="Aerts A."/>
            <person name="Benoit I."/>
            <person name="Boyd A."/>
            <person name="Carlson A."/>
            <person name="Copeland A."/>
            <person name="Coutinho P.M."/>
            <person name="de Vries R.P."/>
            <person name="Ferreira P."/>
            <person name="Findley K."/>
            <person name="Foster B."/>
            <person name="Gaskell J."/>
            <person name="Glotzer D."/>
            <person name="Gorecki P."/>
            <person name="Heitman J."/>
            <person name="Hesse C."/>
            <person name="Hori C."/>
            <person name="Igarashi K."/>
            <person name="Jurgens J.A."/>
            <person name="Kallen N."/>
            <person name="Kersten P."/>
            <person name="Kohler A."/>
            <person name="Kuees U."/>
            <person name="Kumar T.K.A."/>
            <person name="Kuo A."/>
            <person name="LaButti K."/>
            <person name="Larrondo L.F."/>
            <person name="Lindquist E."/>
            <person name="Ling A."/>
            <person name="Lombard V."/>
            <person name="Lucas S."/>
            <person name="Lundell T."/>
            <person name="Martin R."/>
            <person name="McLaughlin D.J."/>
            <person name="Morgenstern I."/>
            <person name="Morin E."/>
            <person name="Murat C."/>
            <person name="Nagy L.G."/>
            <person name="Nolan M."/>
            <person name="Ohm R.A."/>
            <person name="Patyshakuliyeva A."/>
            <person name="Rokas A."/>
            <person name="Ruiz-Duenas F.J."/>
            <person name="Sabat G."/>
            <person name="Salamov A."/>
            <person name="Samejima M."/>
            <person name="Schmutz J."/>
            <person name="Slot J.C."/>
            <person name="St John F."/>
            <person name="Stenlid J."/>
            <person name="Sun H."/>
            <person name="Sun S."/>
            <person name="Syed K."/>
            <person name="Tsang A."/>
            <person name="Wiebenga A."/>
            <person name="Young D."/>
            <person name="Pisabarro A."/>
            <person name="Eastwood D.C."/>
            <person name="Martin F."/>
            <person name="Cullen D."/>
            <person name="Grigoriev I.V."/>
            <person name="Hibbett D.S."/>
        </authorList>
    </citation>
    <scope>NUCLEOTIDE SEQUENCE [LARGE SCALE GENOMIC DNA]</scope>
    <source>
        <strain evidence="2 3">ATCC 11539</strain>
    </source>
</reference>
<dbReference type="AlphaFoldDB" id="S7RCG1"/>
<name>S7RCG1_GLOTA</name>
<keyword evidence="3" id="KW-1185">Reference proteome</keyword>
<feature type="compositionally biased region" description="Polar residues" evidence="1">
    <location>
        <begin position="57"/>
        <end position="69"/>
    </location>
</feature>
<feature type="compositionally biased region" description="Low complexity" evidence="1">
    <location>
        <begin position="101"/>
        <end position="118"/>
    </location>
</feature>
<dbReference type="HOGENOM" id="CLU_1209944_0_0_1"/>
<sequence>MPKASKGKGKRVRSPSLGDMDVISGTDGEDNSGDEGDSREGRSETPVLLPPRKLATAASSSRIANTSANERMGSVISIHSSAGTPPPITPSSSRQKRRIVSPAPSSTSSSASTSGAPSRHILALMQREMERYEDMYEHFNSLQNQLAQKIAVREAENEEQGVTRDEYLTICREEYSPIVAGLTSRRQSALVVILSPRSSCSIFLVKLADSVREDAACANVSRTQSARRD</sequence>
<evidence type="ECO:0000313" key="2">
    <source>
        <dbReference type="EMBL" id="EPQ50074.1"/>
    </source>
</evidence>
<protein>
    <submittedName>
        <fullName evidence="2">Uncharacterized protein</fullName>
    </submittedName>
</protein>
<evidence type="ECO:0000313" key="3">
    <source>
        <dbReference type="Proteomes" id="UP000030669"/>
    </source>
</evidence>
<dbReference type="Proteomes" id="UP000030669">
    <property type="component" value="Unassembled WGS sequence"/>
</dbReference>
<accession>S7RCG1</accession>
<dbReference type="EMBL" id="KB469371">
    <property type="protein sequence ID" value="EPQ50074.1"/>
    <property type="molecule type" value="Genomic_DNA"/>
</dbReference>
<feature type="region of interest" description="Disordered" evidence="1">
    <location>
        <begin position="1"/>
        <end position="119"/>
    </location>
</feature>
<dbReference type="RefSeq" id="XP_007871468.1">
    <property type="nucleotide sequence ID" value="XM_007873277.1"/>
</dbReference>
<evidence type="ECO:0000256" key="1">
    <source>
        <dbReference type="SAM" id="MobiDB-lite"/>
    </source>
</evidence>
<gene>
    <name evidence="2" type="ORF">GLOTRDRAFT_97244</name>
</gene>
<proteinExistence type="predicted"/>
<dbReference type="KEGG" id="gtr:GLOTRDRAFT_97244"/>